<feature type="transmembrane region" description="Helical" evidence="4">
    <location>
        <begin position="163"/>
        <end position="183"/>
    </location>
</feature>
<feature type="transmembrane region" description="Helical" evidence="4">
    <location>
        <begin position="269"/>
        <end position="285"/>
    </location>
</feature>
<dbReference type="Pfam" id="PF07690">
    <property type="entry name" value="MFS_1"/>
    <property type="match status" value="1"/>
</dbReference>
<feature type="transmembrane region" description="Helical" evidence="4">
    <location>
        <begin position="333"/>
        <end position="353"/>
    </location>
</feature>
<reference evidence="6" key="1">
    <citation type="journal article" date="2019" name="Int. J. Syst. Evol. Microbiol.">
        <title>The Global Catalogue of Microorganisms (GCM) 10K type strain sequencing project: providing services to taxonomists for standard genome sequencing and annotation.</title>
        <authorList>
            <consortium name="The Broad Institute Genomics Platform"/>
            <consortium name="The Broad Institute Genome Sequencing Center for Infectious Disease"/>
            <person name="Wu L."/>
            <person name="Ma J."/>
        </authorList>
    </citation>
    <scope>NUCLEOTIDE SEQUENCE [LARGE SCALE GENOMIC DNA]</scope>
    <source>
        <strain evidence="6">JCM 18401</strain>
    </source>
</reference>
<dbReference type="PANTHER" id="PTHR23521">
    <property type="entry name" value="TRANSPORTER MFS SUPERFAMILY"/>
    <property type="match status" value="1"/>
</dbReference>
<sequence>MHSRAVDRVRTGIFVPVAGLVLFAVAAGYFMSLLPLALPSVGLPPSLAAGLASLFYAGLLLGALRIEPVVRLLGHRRALILFLSLLLLTVVLMALLPMASAWLLLRFVAGVATAGVFVVIESWLLLVDDDRLRSRRLGLYMMALYGGNALGQLLLSGSGVSGVLPFAVVSALLVAAILPPLLVRQGAPRLAHHQRIPLRAVKQLNRPALVGCLVSGLLLGPLYGLMPLYLDGHALWQAHTGPLMASLILGGMAIQPLASYLAPRMSRSLLMALLSFLGIMALAGVQRGDSLWFVVLSMAGVGAASFALYPVAIAKACVDQPTEKIVSITELMLLSYSVGAVLGLLLTSGLARLDRELDLLAYLAMILLITTGYMLMRAAKGTVVLVNNGLPVPPEHDKRSTAGD</sequence>
<feature type="transmembrane region" description="Helical" evidence="4">
    <location>
        <begin position="137"/>
        <end position="157"/>
    </location>
</feature>
<organism evidence="5 6">
    <name type="scientific">Ferrimonas pelagia</name>
    <dbReference type="NCBI Taxonomy" id="1177826"/>
    <lineage>
        <taxon>Bacteria</taxon>
        <taxon>Pseudomonadati</taxon>
        <taxon>Pseudomonadota</taxon>
        <taxon>Gammaproteobacteria</taxon>
        <taxon>Alteromonadales</taxon>
        <taxon>Ferrimonadaceae</taxon>
        <taxon>Ferrimonas</taxon>
    </lineage>
</organism>
<evidence type="ECO:0000256" key="2">
    <source>
        <dbReference type="ARBA" id="ARBA00022989"/>
    </source>
</evidence>
<feature type="transmembrane region" description="Helical" evidence="4">
    <location>
        <begin position="12"/>
        <end position="34"/>
    </location>
</feature>
<evidence type="ECO:0000313" key="6">
    <source>
        <dbReference type="Proteomes" id="UP001499988"/>
    </source>
</evidence>
<dbReference type="Gene3D" id="1.20.1250.20">
    <property type="entry name" value="MFS general substrate transporter like domains"/>
    <property type="match status" value="2"/>
</dbReference>
<name>A0ABP9FCR6_9GAMM</name>
<accession>A0ABP9FCR6</accession>
<dbReference type="SUPFAM" id="SSF103473">
    <property type="entry name" value="MFS general substrate transporter"/>
    <property type="match status" value="1"/>
</dbReference>
<evidence type="ECO:0000313" key="5">
    <source>
        <dbReference type="EMBL" id="GAA4898136.1"/>
    </source>
</evidence>
<protein>
    <submittedName>
        <fullName evidence="5">MFS transporter</fullName>
    </submittedName>
</protein>
<evidence type="ECO:0000256" key="4">
    <source>
        <dbReference type="SAM" id="Phobius"/>
    </source>
</evidence>
<dbReference type="InterPro" id="IPR036259">
    <property type="entry name" value="MFS_trans_sf"/>
</dbReference>
<dbReference type="Proteomes" id="UP001499988">
    <property type="component" value="Unassembled WGS sequence"/>
</dbReference>
<feature type="transmembrane region" description="Helical" evidence="4">
    <location>
        <begin position="102"/>
        <end position="125"/>
    </location>
</feature>
<gene>
    <name evidence="5" type="ORF">GCM10023333_34400</name>
</gene>
<comment type="caution">
    <text evidence="5">The sequence shown here is derived from an EMBL/GenBank/DDBJ whole genome shotgun (WGS) entry which is preliminary data.</text>
</comment>
<keyword evidence="3 4" id="KW-0472">Membrane</keyword>
<feature type="transmembrane region" description="Helical" evidence="4">
    <location>
        <begin position="359"/>
        <end position="376"/>
    </location>
</feature>
<feature type="transmembrane region" description="Helical" evidence="4">
    <location>
        <begin position="204"/>
        <end position="223"/>
    </location>
</feature>
<feature type="transmembrane region" description="Helical" evidence="4">
    <location>
        <begin position="243"/>
        <end position="262"/>
    </location>
</feature>
<feature type="transmembrane region" description="Helical" evidence="4">
    <location>
        <begin position="78"/>
        <end position="96"/>
    </location>
</feature>
<dbReference type="InterPro" id="IPR011701">
    <property type="entry name" value="MFS"/>
</dbReference>
<keyword evidence="6" id="KW-1185">Reference proteome</keyword>
<proteinExistence type="predicted"/>
<dbReference type="EMBL" id="BAABJZ010000099">
    <property type="protein sequence ID" value="GAA4898136.1"/>
    <property type="molecule type" value="Genomic_DNA"/>
</dbReference>
<feature type="transmembrane region" description="Helical" evidence="4">
    <location>
        <begin position="46"/>
        <end position="66"/>
    </location>
</feature>
<dbReference type="RefSeq" id="WP_345336698.1">
    <property type="nucleotide sequence ID" value="NZ_BAABJZ010000099.1"/>
</dbReference>
<keyword evidence="1 4" id="KW-0812">Transmembrane</keyword>
<evidence type="ECO:0000256" key="1">
    <source>
        <dbReference type="ARBA" id="ARBA00022692"/>
    </source>
</evidence>
<keyword evidence="2 4" id="KW-1133">Transmembrane helix</keyword>
<dbReference type="PANTHER" id="PTHR23521:SF2">
    <property type="entry name" value="TRANSPORTER MFS SUPERFAMILY"/>
    <property type="match status" value="1"/>
</dbReference>
<feature type="transmembrane region" description="Helical" evidence="4">
    <location>
        <begin position="291"/>
        <end position="312"/>
    </location>
</feature>
<evidence type="ECO:0000256" key="3">
    <source>
        <dbReference type="ARBA" id="ARBA00023136"/>
    </source>
</evidence>